<feature type="compositionally biased region" description="Low complexity" evidence="1">
    <location>
        <begin position="71"/>
        <end position="84"/>
    </location>
</feature>
<reference evidence="2" key="1">
    <citation type="submission" date="2021-06" db="EMBL/GenBank/DDBJ databases">
        <authorList>
            <person name="Kallberg Y."/>
            <person name="Tangrot J."/>
            <person name="Rosling A."/>
        </authorList>
    </citation>
    <scope>NUCLEOTIDE SEQUENCE</scope>
    <source>
        <strain evidence="2">MA453B</strain>
    </source>
</reference>
<dbReference type="AlphaFoldDB" id="A0A9N9KES9"/>
<sequence>FLQDVVNMLAPIEKITRRVSGASYPTFSAVYPYIEILKKSFAPQFNKGETKEQYLGLIYGNITDENDDTDNSSSSISDGDNTPSCGTRKHWQYAHRQFRQHMQRGRAQQSTNVNDNNAIEYLPSIDPNGLLQRVRAAIYLSLDELWAIPSAIALITSILDPRFKTFQ</sequence>
<feature type="non-terminal residue" evidence="2">
    <location>
        <position position="1"/>
    </location>
</feature>
<name>A0A9N9KES9_9GLOM</name>
<proteinExistence type="predicted"/>
<evidence type="ECO:0000313" key="3">
    <source>
        <dbReference type="Proteomes" id="UP000789405"/>
    </source>
</evidence>
<protein>
    <submittedName>
        <fullName evidence="2">11305_t:CDS:1</fullName>
    </submittedName>
</protein>
<dbReference type="Proteomes" id="UP000789405">
    <property type="component" value="Unassembled WGS sequence"/>
</dbReference>
<evidence type="ECO:0000256" key="1">
    <source>
        <dbReference type="SAM" id="MobiDB-lite"/>
    </source>
</evidence>
<organism evidence="2 3">
    <name type="scientific">Dentiscutata erythropus</name>
    <dbReference type="NCBI Taxonomy" id="1348616"/>
    <lineage>
        <taxon>Eukaryota</taxon>
        <taxon>Fungi</taxon>
        <taxon>Fungi incertae sedis</taxon>
        <taxon>Mucoromycota</taxon>
        <taxon>Glomeromycotina</taxon>
        <taxon>Glomeromycetes</taxon>
        <taxon>Diversisporales</taxon>
        <taxon>Gigasporaceae</taxon>
        <taxon>Dentiscutata</taxon>
    </lineage>
</organism>
<gene>
    <name evidence="2" type="ORF">DERYTH_LOCUS27667</name>
</gene>
<evidence type="ECO:0000313" key="2">
    <source>
        <dbReference type="EMBL" id="CAG8824268.1"/>
    </source>
</evidence>
<dbReference type="OrthoDB" id="2427034at2759"/>
<accession>A0A9N9KES9</accession>
<comment type="caution">
    <text evidence="2">The sequence shown here is derived from an EMBL/GenBank/DDBJ whole genome shotgun (WGS) entry which is preliminary data.</text>
</comment>
<feature type="region of interest" description="Disordered" evidence="1">
    <location>
        <begin position="66"/>
        <end position="86"/>
    </location>
</feature>
<keyword evidence="3" id="KW-1185">Reference proteome</keyword>
<dbReference type="EMBL" id="CAJVPY010064564">
    <property type="protein sequence ID" value="CAG8824268.1"/>
    <property type="molecule type" value="Genomic_DNA"/>
</dbReference>